<name>A0A6L8M4X8_9VIBR</name>
<proteinExistence type="predicted"/>
<protein>
    <submittedName>
        <fullName evidence="2">Uncharacterized protein</fullName>
    </submittedName>
</protein>
<dbReference type="EMBL" id="WWEU01000007">
    <property type="protein sequence ID" value="MYM60892.1"/>
    <property type="molecule type" value="Genomic_DNA"/>
</dbReference>
<comment type="caution">
    <text evidence="2">The sequence shown here is derived from an EMBL/GenBank/DDBJ whole genome shotgun (WGS) entry which is preliminary data.</text>
</comment>
<accession>A0A6L8M4X8</accession>
<evidence type="ECO:0000313" key="2">
    <source>
        <dbReference type="EMBL" id="MYM60892.1"/>
    </source>
</evidence>
<evidence type="ECO:0000313" key="3">
    <source>
        <dbReference type="Proteomes" id="UP000478571"/>
    </source>
</evidence>
<dbReference type="AlphaFoldDB" id="A0A6L8M4X8"/>
<dbReference type="Proteomes" id="UP000478571">
    <property type="component" value="Unassembled WGS sequence"/>
</dbReference>
<organism evidence="2 3">
    <name type="scientific">Vibrio tetraodonis subsp. pristinus</name>
    <dbReference type="NCBI Taxonomy" id="2695891"/>
    <lineage>
        <taxon>Bacteria</taxon>
        <taxon>Pseudomonadati</taxon>
        <taxon>Pseudomonadota</taxon>
        <taxon>Gammaproteobacteria</taxon>
        <taxon>Vibrionales</taxon>
        <taxon>Vibrionaceae</taxon>
        <taxon>Vibrio</taxon>
    </lineage>
</organism>
<keyword evidence="3" id="KW-1185">Reference proteome</keyword>
<sequence>MSEKDESSGGRNSRRAKEGHTGHERKLSPLKATDVIIDCFPEACPCCAQSDIDAHSGRTTDINSLIFLNLRSTSLNTVYLLVNVVTAKKQ</sequence>
<feature type="region of interest" description="Disordered" evidence="1">
    <location>
        <begin position="1"/>
        <end position="27"/>
    </location>
</feature>
<gene>
    <name evidence="2" type="ORF">GTG28_16820</name>
</gene>
<feature type="compositionally biased region" description="Basic and acidic residues" evidence="1">
    <location>
        <begin position="15"/>
        <end position="27"/>
    </location>
</feature>
<reference evidence="2 3" key="1">
    <citation type="submission" date="2020-01" db="EMBL/GenBank/DDBJ databases">
        <title>Draft Genome Sequence of Vibrio sp. strain OCN044, Isolated from a Healthy Coral at Palmyra Atoll.</title>
        <authorList>
            <person name="Videau P."/>
            <person name="Loughran R."/>
            <person name="Esquivel A."/>
            <person name="Deadmond M."/>
            <person name="Paddock B.E."/>
            <person name="Saw J.H."/>
            <person name="Ushijima B."/>
        </authorList>
    </citation>
    <scope>NUCLEOTIDE SEQUENCE [LARGE SCALE GENOMIC DNA]</scope>
    <source>
        <strain evidence="2 3">OCN044</strain>
    </source>
</reference>
<evidence type="ECO:0000256" key="1">
    <source>
        <dbReference type="SAM" id="MobiDB-lite"/>
    </source>
</evidence>